<dbReference type="EMBL" id="JAMTCJ010000001">
    <property type="protein sequence ID" value="MCP2175211.1"/>
    <property type="molecule type" value="Genomic_DNA"/>
</dbReference>
<feature type="DNA-binding region" description="H-T-H motif" evidence="2">
    <location>
        <begin position="27"/>
        <end position="46"/>
    </location>
</feature>
<organism evidence="4 5">
    <name type="scientific">Williamsia maris</name>
    <dbReference type="NCBI Taxonomy" id="72806"/>
    <lineage>
        <taxon>Bacteria</taxon>
        <taxon>Bacillati</taxon>
        <taxon>Actinomycetota</taxon>
        <taxon>Actinomycetes</taxon>
        <taxon>Mycobacteriales</taxon>
        <taxon>Nocardiaceae</taxon>
        <taxon>Williamsia</taxon>
    </lineage>
</organism>
<comment type="caution">
    <text evidence="4">The sequence shown here is derived from an EMBL/GenBank/DDBJ whole genome shotgun (WGS) entry which is preliminary data.</text>
</comment>
<proteinExistence type="predicted"/>
<dbReference type="InterPro" id="IPR009057">
    <property type="entry name" value="Homeodomain-like_sf"/>
</dbReference>
<sequence length="187" mass="20953">MATTTSRQAYLETGLDVLADLGYGGLKLAEVCRRLGVTSGSFYHFFDNWGHYTGELLEHWRTERSDALIEHVRAEPDPRKRIEALRAIGMSLPYRAESAIRTWSSLDPAVLAVQQEVDAQRAQVLHDAALAVVGNERGAEMFAKWAMYLLVGYEQITLEADRDALEWMFNRAEIALDSGELADLPPV</sequence>
<evidence type="ECO:0000256" key="2">
    <source>
        <dbReference type="PROSITE-ProRule" id="PRU00335"/>
    </source>
</evidence>
<evidence type="ECO:0000259" key="3">
    <source>
        <dbReference type="PROSITE" id="PS50977"/>
    </source>
</evidence>
<dbReference type="RefSeq" id="WP_253660207.1">
    <property type="nucleotide sequence ID" value="NZ_BAAAJQ010000001.1"/>
</dbReference>
<accession>A0ABT1HC07</accession>
<feature type="domain" description="HTH tetR-type" evidence="3">
    <location>
        <begin position="4"/>
        <end position="64"/>
    </location>
</feature>
<dbReference type="PROSITE" id="PS50977">
    <property type="entry name" value="HTH_TETR_2"/>
    <property type="match status" value="1"/>
</dbReference>
<dbReference type="Gene3D" id="1.10.357.10">
    <property type="entry name" value="Tetracycline Repressor, domain 2"/>
    <property type="match status" value="1"/>
</dbReference>
<evidence type="ECO:0000313" key="4">
    <source>
        <dbReference type="EMBL" id="MCP2175211.1"/>
    </source>
</evidence>
<keyword evidence="5" id="KW-1185">Reference proteome</keyword>
<keyword evidence="1 2" id="KW-0238">DNA-binding</keyword>
<dbReference type="SUPFAM" id="SSF46689">
    <property type="entry name" value="Homeodomain-like"/>
    <property type="match status" value="1"/>
</dbReference>
<evidence type="ECO:0000313" key="5">
    <source>
        <dbReference type="Proteomes" id="UP001206895"/>
    </source>
</evidence>
<reference evidence="4 5" key="1">
    <citation type="submission" date="2022-06" db="EMBL/GenBank/DDBJ databases">
        <title>Genomic Encyclopedia of Archaeal and Bacterial Type Strains, Phase II (KMG-II): from individual species to whole genera.</title>
        <authorList>
            <person name="Goeker M."/>
        </authorList>
    </citation>
    <scope>NUCLEOTIDE SEQUENCE [LARGE SCALE GENOMIC DNA]</scope>
    <source>
        <strain evidence="4 5">DSM 44693</strain>
    </source>
</reference>
<gene>
    <name evidence="4" type="ORF">LX13_001018</name>
</gene>
<dbReference type="Proteomes" id="UP001206895">
    <property type="component" value="Unassembled WGS sequence"/>
</dbReference>
<evidence type="ECO:0000256" key="1">
    <source>
        <dbReference type="ARBA" id="ARBA00023125"/>
    </source>
</evidence>
<protein>
    <submittedName>
        <fullName evidence="4">Transcriptional regulator, TetR family</fullName>
    </submittedName>
</protein>
<dbReference type="Pfam" id="PF00440">
    <property type="entry name" value="TetR_N"/>
    <property type="match status" value="1"/>
</dbReference>
<dbReference type="InterPro" id="IPR001647">
    <property type="entry name" value="HTH_TetR"/>
</dbReference>
<name>A0ABT1HC07_9NOCA</name>